<dbReference type="RefSeq" id="WP_054519299.1">
    <property type="nucleotide sequence ID" value="NZ_CP076826.1"/>
</dbReference>
<sequence length="97" mass="11267">MKNSNEWHTLAEASRILGKNDRYVSNWIKRHDDFPKPMLMDISGKKIIHDKGIQWISEHTKKEGVLKSKVSAIEDKFLKMTVLGKHPNIPFYMSMNG</sequence>
<protein>
    <submittedName>
        <fullName evidence="1">Uncharacterized protein</fullName>
    </submittedName>
</protein>
<accession>A0A837NET2</accession>
<reference evidence="1" key="1">
    <citation type="journal article" date="2016" name="Genome Announc.">
        <title>Draft Genome Sequence of Lactobacillus plantarum 2025.</title>
        <authorList>
            <person name="Karlyshev A.V."/>
            <person name="Khlebnikov V.C."/>
            <person name="Kosarev I.V."/>
            <person name="Abramov V.M."/>
        </authorList>
    </citation>
    <scope>NUCLEOTIDE SEQUENCE [LARGE SCALE GENOMIC DNA]</scope>
    <source>
        <strain evidence="1">2025</strain>
    </source>
</reference>
<name>A0A837NET2_LACPN</name>
<dbReference type="EMBL" id="AVFJ02000084">
    <property type="protein sequence ID" value="KPL56272.1"/>
    <property type="molecule type" value="Genomic_DNA"/>
</dbReference>
<organism evidence="1">
    <name type="scientific">Lactiplantibacillus plantarum 2025</name>
    <dbReference type="NCBI Taxonomy" id="1385856"/>
    <lineage>
        <taxon>Bacteria</taxon>
        <taxon>Bacillati</taxon>
        <taxon>Bacillota</taxon>
        <taxon>Bacilli</taxon>
        <taxon>Lactobacillales</taxon>
        <taxon>Lactobacillaceae</taxon>
        <taxon>Lactiplantibacillus</taxon>
    </lineage>
</organism>
<dbReference type="AlphaFoldDB" id="A0A837NET2"/>
<evidence type="ECO:0000313" key="1">
    <source>
        <dbReference type="EMBL" id="KPL56272.1"/>
    </source>
</evidence>
<comment type="caution">
    <text evidence="1">The sequence shown here is derived from an EMBL/GenBank/DDBJ whole genome shotgun (WGS) entry which is preliminary data.</text>
</comment>
<gene>
    <name evidence="1" type="ORF">N876_0214220</name>
</gene>
<proteinExistence type="predicted"/>